<dbReference type="PANTHER" id="PTHR33481:SF1">
    <property type="entry name" value="ENDONUCLEASE_EXONUCLEASE_PHOSPHATASE DOMAIN-CONTAINING PROTEIN-RELATED"/>
    <property type="match status" value="1"/>
</dbReference>
<dbReference type="AlphaFoldDB" id="A0A0B1P1N1"/>
<dbReference type="EMBL" id="JNVN01003123">
    <property type="protein sequence ID" value="KHJ31205.1"/>
    <property type="molecule type" value="Genomic_DNA"/>
</dbReference>
<evidence type="ECO:0008006" key="3">
    <source>
        <dbReference type="Google" id="ProtNLM"/>
    </source>
</evidence>
<evidence type="ECO:0000313" key="2">
    <source>
        <dbReference type="Proteomes" id="UP000030854"/>
    </source>
</evidence>
<evidence type="ECO:0000313" key="1">
    <source>
        <dbReference type="EMBL" id="KHJ31205.1"/>
    </source>
</evidence>
<accession>A0A0B1P1N1</accession>
<protein>
    <recommendedName>
        <fullName evidence="3">Reverse transcriptase domain-containing protein</fullName>
    </recommendedName>
</protein>
<dbReference type="Proteomes" id="UP000030854">
    <property type="component" value="Unassembled WGS sequence"/>
</dbReference>
<dbReference type="STRING" id="52586.A0A0B1P1N1"/>
<reference evidence="1 2" key="1">
    <citation type="journal article" date="2014" name="BMC Genomics">
        <title>Adaptive genomic structural variation in the grape powdery mildew pathogen, Erysiphe necator.</title>
        <authorList>
            <person name="Jones L."/>
            <person name="Riaz S."/>
            <person name="Morales-Cruz A."/>
            <person name="Amrine K.C."/>
            <person name="McGuire B."/>
            <person name="Gubler W.D."/>
            <person name="Walker M.A."/>
            <person name="Cantu D."/>
        </authorList>
    </citation>
    <scope>NUCLEOTIDE SEQUENCE [LARGE SCALE GENOMIC DNA]</scope>
    <source>
        <strain evidence="2">c</strain>
    </source>
</reference>
<gene>
    <name evidence="1" type="ORF">EV44_g3909</name>
</gene>
<keyword evidence="2" id="KW-1185">Reference proteome</keyword>
<sequence>MSWITIKYKILTPPVFGGLKNAFGYADDFAILETSRSLEENASKFRDSINLILSWGDTEGVALDPKKSELLHFSRKHRGKIDRLIIQTAKFSISEKLQGLISNGLVSILIAS</sequence>
<dbReference type="PANTHER" id="PTHR33481">
    <property type="entry name" value="REVERSE TRANSCRIPTASE"/>
    <property type="match status" value="1"/>
</dbReference>
<organism evidence="1 2">
    <name type="scientific">Uncinula necator</name>
    <name type="common">Grape powdery mildew</name>
    <dbReference type="NCBI Taxonomy" id="52586"/>
    <lineage>
        <taxon>Eukaryota</taxon>
        <taxon>Fungi</taxon>
        <taxon>Dikarya</taxon>
        <taxon>Ascomycota</taxon>
        <taxon>Pezizomycotina</taxon>
        <taxon>Leotiomycetes</taxon>
        <taxon>Erysiphales</taxon>
        <taxon>Erysiphaceae</taxon>
        <taxon>Erysiphe</taxon>
    </lineage>
</organism>
<dbReference type="HOGENOM" id="CLU_2147734_0_0_1"/>
<name>A0A0B1P1N1_UNCNE</name>
<proteinExistence type="predicted"/>
<comment type="caution">
    <text evidence="1">The sequence shown here is derived from an EMBL/GenBank/DDBJ whole genome shotgun (WGS) entry which is preliminary data.</text>
</comment>